<dbReference type="STRING" id="290054.SAMN02745114_00991"/>
<dbReference type="Gene3D" id="2.160.20.10">
    <property type="entry name" value="Single-stranded right-handed beta-helix, Pectin lyase-like"/>
    <property type="match status" value="1"/>
</dbReference>
<protein>
    <submittedName>
        <fullName evidence="1">Right handed beta helix region</fullName>
    </submittedName>
</protein>
<gene>
    <name evidence="1" type="ORF">SAMN02745114_00991</name>
</gene>
<name>A0A1T4LRZ4_9FIRM</name>
<dbReference type="InterPro" id="IPR012334">
    <property type="entry name" value="Pectin_lyas_fold"/>
</dbReference>
<accession>A0A1T4LRZ4</accession>
<proteinExistence type="predicted"/>
<dbReference type="AlphaFoldDB" id="A0A1T4LRZ4"/>
<dbReference type="InterPro" id="IPR006626">
    <property type="entry name" value="PbH1"/>
</dbReference>
<dbReference type="RefSeq" id="WP_143406727.1">
    <property type="nucleotide sequence ID" value="NZ_FUWW01000009.1"/>
</dbReference>
<dbReference type="EMBL" id="FUWW01000009">
    <property type="protein sequence ID" value="SJZ57455.1"/>
    <property type="molecule type" value="Genomic_DNA"/>
</dbReference>
<organism evidence="1 2">
    <name type="scientific">Eubacterium coprostanoligenes</name>
    <dbReference type="NCBI Taxonomy" id="290054"/>
    <lineage>
        <taxon>Bacteria</taxon>
        <taxon>Bacillati</taxon>
        <taxon>Bacillota</taxon>
        <taxon>Clostridia</taxon>
        <taxon>Eubacteriales</taxon>
        <taxon>Eubacteriaceae</taxon>
        <taxon>Eubacterium</taxon>
    </lineage>
</organism>
<reference evidence="1 2" key="1">
    <citation type="submission" date="2017-02" db="EMBL/GenBank/DDBJ databases">
        <authorList>
            <person name="Peterson S.W."/>
        </authorList>
    </citation>
    <scope>NUCLEOTIDE SEQUENCE [LARGE SCALE GENOMIC DNA]</scope>
    <source>
        <strain evidence="1 2">ATCC 51222</strain>
    </source>
</reference>
<dbReference type="InterPro" id="IPR011050">
    <property type="entry name" value="Pectin_lyase_fold/virulence"/>
</dbReference>
<dbReference type="Proteomes" id="UP000190657">
    <property type="component" value="Unassembled WGS sequence"/>
</dbReference>
<dbReference type="SUPFAM" id="SSF51126">
    <property type="entry name" value="Pectin lyase-like"/>
    <property type="match status" value="1"/>
</dbReference>
<dbReference type="OrthoDB" id="355208at2"/>
<keyword evidence="2" id="KW-1185">Reference proteome</keyword>
<evidence type="ECO:0000313" key="1">
    <source>
        <dbReference type="EMBL" id="SJZ57455.1"/>
    </source>
</evidence>
<dbReference type="SMART" id="SM00710">
    <property type="entry name" value="PbH1"/>
    <property type="match status" value="4"/>
</dbReference>
<evidence type="ECO:0000313" key="2">
    <source>
        <dbReference type="Proteomes" id="UP000190657"/>
    </source>
</evidence>
<sequence>MMEFKKKLLSLIMSFMILIVSVLPFTALTVFAFDSIQILDSSSNVVLEVPVDTVNVTEPLKQSLQFCALNASPQNVLTIKMPAGEYVITKTNTATSNTVLDLTNGTVIRNDCPGRGNIINSPSGYYGYDGLYNFTLRGGELSYTDNNVNESTLSRIAHANGVRFENVKFTDGFISHFVEVAGSTNVVFDRCVFDGFTGDLSTSSCEAIQIDILEEDEHFSGFPFYDGTMNNGVTVENCVFNNLVSGVGTKSMFHGYYQNNITIRNNTFSNLTGCAIFCTAYVNTDIYGNRITNCGEGINYFMMRPDSRLRSVCDFDALGSVNKDCKTRIF</sequence>